<feature type="domain" description="Gfo/Idh/MocA-like oxidoreductase N-terminal" evidence="11">
    <location>
        <begin position="4"/>
        <end position="121"/>
    </location>
</feature>
<evidence type="ECO:0000256" key="8">
    <source>
        <dbReference type="ARBA" id="ARBA00043025"/>
    </source>
</evidence>
<evidence type="ECO:0000256" key="5">
    <source>
        <dbReference type="ARBA" id="ARBA00040603"/>
    </source>
</evidence>
<reference evidence="12 13" key="1">
    <citation type="submission" date="2024-04" db="EMBL/GenBank/DDBJ databases">
        <authorList>
            <person name="Rising A."/>
            <person name="Reimegard J."/>
            <person name="Sonavane S."/>
            <person name="Akerstrom W."/>
            <person name="Nylinder S."/>
            <person name="Hedman E."/>
            <person name="Kallberg Y."/>
        </authorList>
    </citation>
    <scope>NUCLEOTIDE SEQUENCE [LARGE SCALE GENOMIC DNA]</scope>
</reference>
<dbReference type="AlphaFoldDB" id="A0AAV2A3J4"/>
<dbReference type="EMBL" id="CAXIEN010000109">
    <property type="protein sequence ID" value="CAL1278151.1"/>
    <property type="molecule type" value="Genomic_DNA"/>
</dbReference>
<evidence type="ECO:0000256" key="4">
    <source>
        <dbReference type="ARBA" id="ARBA00038984"/>
    </source>
</evidence>
<dbReference type="Gene3D" id="3.40.50.720">
    <property type="entry name" value="NAD(P)-binding Rossmann-like Domain"/>
    <property type="match status" value="1"/>
</dbReference>
<comment type="catalytic activity">
    <reaction evidence="10">
        <text>D-xylose + NADP(+) = D-xylono-1,5-lactone + NADPH + H(+)</text>
        <dbReference type="Rhea" id="RHEA:22000"/>
        <dbReference type="ChEBI" id="CHEBI:15378"/>
        <dbReference type="ChEBI" id="CHEBI:15867"/>
        <dbReference type="ChEBI" id="CHEBI:53455"/>
        <dbReference type="ChEBI" id="CHEBI:57783"/>
        <dbReference type="ChEBI" id="CHEBI:58349"/>
        <dbReference type="EC" id="1.1.1.179"/>
    </reaction>
</comment>
<sequence length="209" mass="23164">MATKWGVVSAGKISNDFVAAVKGMCGSEHEFIAVAARNSFSAKSFASKHCISKAYGSYEELANDQEIEVVYIGSVNSQHFPLAKLMLENGKHVLLEKPMTLNLKQTRALGEIARKNKLFLMEVPDVLYVATKIETKDGVVDFPLPKPTAFFNYPDSTGLAYEAIEVRECIKHGHLESIIMPLKDSELLAEIMDSIRHQVGVLYPEENAM</sequence>
<dbReference type="InterPro" id="IPR050984">
    <property type="entry name" value="Gfo/Idh/MocA_domain"/>
</dbReference>
<dbReference type="PANTHER" id="PTHR22604">
    <property type="entry name" value="OXIDOREDUCTASES"/>
    <property type="match status" value="1"/>
</dbReference>
<comment type="similarity">
    <text evidence="1">Belongs to the Gfo/Idh/MocA family.</text>
</comment>
<dbReference type="Gene3D" id="3.30.360.10">
    <property type="entry name" value="Dihydrodipicolinate Reductase, domain 2"/>
    <property type="match status" value="1"/>
</dbReference>
<dbReference type="EC" id="1.1.1.179" evidence="4"/>
<protein>
    <recommendedName>
        <fullName evidence="5">Trans-1,2-dihydrobenzene-1,2-diol dehydrogenase</fullName>
        <ecNumber evidence="4">1.1.1.179</ecNumber>
        <ecNumber evidence="3">1.3.1.20</ecNumber>
    </recommendedName>
    <alternativeName>
        <fullName evidence="8">D-xylose 1-dehydrogenase</fullName>
    </alternativeName>
    <alternativeName>
        <fullName evidence="7">D-xylose-NADP dehydrogenase</fullName>
    </alternativeName>
    <alternativeName>
        <fullName evidence="6">Dimeric dihydrodiol dehydrogenase</fullName>
    </alternativeName>
</protein>
<name>A0AAV2A3J4_9ARAC</name>
<dbReference type="EC" id="1.3.1.20" evidence="3"/>
<evidence type="ECO:0000256" key="7">
    <source>
        <dbReference type="ARBA" id="ARBA00042988"/>
    </source>
</evidence>
<dbReference type="SUPFAM" id="SSF51735">
    <property type="entry name" value="NAD(P)-binding Rossmann-fold domains"/>
    <property type="match status" value="1"/>
</dbReference>
<evidence type="ECO:0000313" key="13">
    <source>
        <dbReference type="Proteomes" id="UP001497382"/>
    </source>
</evidence>
<dbReference type="GO" id="GO:0000166">
    <property type="term" value="F:nucleotide binding"/>
    <property type="evidence" value="ECO:0007669"/>
    <property type="project" value="InterPro"/>
</dbReference>
<dbReference type="InterPro" id="IPR036291">
    <property type="entry name" value="NAD(P)-bd_dom_sf"/>
</dbReference>
<evidence type="ECO:0000256" key="2">
    <source>
        <dbReference type="ARBA" id="ARBA00023002"/>
    </source>
</evidence>
<accession>A0AAV2A3J4</accession>
<evidence type="ECO:0000313" key="12">
    <source>
        <dbReference type="EMBL" id="CAL1278151.1"/>
    </source>
</evidence>
<evidence type="ECO:0000259" key="11">
    <source>
        <dbReference type="Pfam" id="PF01408"/>
    </source>
</evidence>
<evidence type="ECO:0000256" key="3">
    <source>
        <dbReference type="ARBA" id="ARBA00038853"/>
    </source>
</evidence>
<evidence type="ECO:0000256" key="9">
    <source>
        <dbReference type="ARBA" id="ARBA00047423"/>
    </source>
</evidence>
<dbReference type="GO" id="GO:0047837">
    <property type="term" value="F:D-xylose 1-dehydrogenase (NADP+) activity"/>
    <property type="evidence" value="ECO:0007669"/>
    <property type="project" value="UniProtKB-EC"/>
</dbReference>
<dbReference type="InterPro" id="IPR000683">
    <property type="entry name" value="Gfo/Idh/MocA-like_OxRdtase_N"/>
</dbReference>
<proteinExistence type="inferred from homology"/>
<comment type="catalytic activity">
    <reaction evidence="9">
        <text>(1R,2R)-1,2-dihydrobenzene-1,2-diol + NADP(+) = catechol + NADPH + H(+)</text>
        <dbReference type="Rhea" id="RHEA:16729"/>
        <dbReference type="ChEBI" id="CHEBI:10702"/>
        <dbReference type="ChEBI" id="CHEBI:15378"/>
        <dbReference type="ChEBI" id="CHEBI:18135"/>
        <dbReference type="ChEBI" id="CHEBI:57783"/>
        <dbReference type="ChEBI" id="CHEBI:58349"/>
        <dbReference type="EC" id="1.3.1.20"/>
    </reaction>
</comment>
<dbReference type="PANTHER" id="PTHR22604:SF105">
    <property type="entry name" value="TRANS-1,2-DIHYDROBENZENE-1,2-DIOL DEHYDROGENASE"/>
    <property type="match status" value="1"/>
</dbReference>
<dbReference type="Proteomes" id="UP001497382">
    <property type="component" value="Unassembled WGS sequence"/>
</dbReference>
<keyword evidence="2" id="KW-0560">Oxidoreductase</keyword>
<dbReference type="GO" id="GO:0047115">
    <property type="term" value="F:trans-1,2-dihydrobenzene-1,2-diol dehydrogenase activity"/>
    <property type="evidence" value="ECO:0007669"/>
    <property type="project" value="UniProtKB-EC"/>
</dbReference>
<evidence type="ECO:0000256" key="10">
    <source>
        <dbReference type="ARBA" id="ARBA00049233"/>
    </source>
</evidence>
<comment type="caution">
    <text evidence="12">The sequence shown here is derived from an EMBL/GenBank/DDBJ whole genome shotgun (WGS) entry which is preliminary data.</text>
</comment>
<evidence type="ECO:0000256" key="1">
    <source>
        <dbReference type="ARBA" id="ARBA00010928"/>
    </source>
</evidence>
<gene>
    <name evidence="12" type="ORF">LARSCL_LOCUS9619</name>
</gene>
<keyword evidence="13" id="KW-1185">Reference proteome</keyword>
<dbReference type="Pfam" id="PF01408">
    <property type="entry name" value="GFO_IDH_MocA"/>
    <property type="match status" value="1"/>
</dbReference>
<evidence type="ECO:0000256" key="6">
    <source>
        <dbReference type="ARBA" id="ARBA00042926"/>
    </source>
</evidence>
<organism evidence="12 13">
    <name type="scientific">Larinioides sclopetarius</name>
    <dbReference type="NCBI Taxonomy" id="280406"/>
    <lineage>
        <taxon>Eukaryota</taxon>
        <taxon>Metazoa</taxon>
        <taxon>Ecdysozoa</taxon>
        <taxon>Arthropoda</taxon>
        <taxon>Chelicerata</taxon>
        <taxon>Arachnida</taxon>
        <taxon>Araneae</taxon>
        <taxon>Araneomorphae</taxon>
        <taxon>Entelegynae</taxon>
        <taxon>Araneoidea</taxon>
        <taxon>Araneidae</taxon>
        <taxon>Larinioides</taxon>
    </lineage>
</organism>